<sequence length="503" mass="57048">MTTAQPDTDFLIIGAGFAGLCMGHHLKQAGLDRFRIVEKASDLGGTWRDNHYPGAACDVQSHLYSFSFHPKPDWSRFYAGWAEIKAYMDDCARAFGLLPHLQFNTEVTGMAWQEDRQLWRVRLGDRGHVDTRYVILATGPLHHPNIPALPGLDTFKGPVVHTARWDDSLPLSGKRVAVIGTGASAIQLVPELAKTVGHLHVLQRTPAWVVPRPDRPYSEQEKRRFARYPLLRKLHRARLYWQNEARFIPMHHPAISGVLAAAVRYRIRRTVKDPETARKLSPDYAIGCKRVLLSNDWFPTFNRPNVSLHTDGIDRIEADAIMLRNGTRLPVDVVVMATGFVVDPRKYLRNVDIVGRHGRELKSVWADIPHAYKGITVPDFPNLFQMTGPNTGLGHSSIIFMIECQARYILSAIQAGQARRLPVIEVRADVEADYNRQIQKKLARRVWASGCSSWYLDDKGRNFTLWPDTTTAYYLATRKVRLSDYHWYPLPAQIPEGTRTAPA</sequence>
<proteinExistence type="predicted"/>
<dbReference type="RefSeq" id="WP_369600630.1">
    <property type="nucleotide sequence ID" value="NZ_CP154858.1"/>
</dbReference>
<dbReference type="PRINTS" id="PR00469">
    <property type="entry name" value="PNDRDTASEII"/>
</dbReference>
<protein>
    <submittedName>
        <fullName evidence="1">NAD(P)/FAD-dependent oxidoreductase</fullName>
        <ecNumber evidence="1">1.14.13.-</ecNumber>
    </submittedName>
</protein>
<dbReference type="InterPro" id="IPR036188">
    <property type="entry name" value="FAD/NAD-bd_sf"/>
</dbReference>
<name>A0AB39UTL0_9GAMM</name>
<dbReference type="KEGG" id="tcd:AAIA72_12395"/>
<reference evidence="1" key="1">
    <citation type="submission" date="2024-05" db="EMBL/GenBank/DDBJ databases">
        <title>Genome sequencing of novel strain.</title>
        <authorList>
            <person name="Ganbat D."/>
            <person name="Ganbat S."/>
            <person name="Lee S.-J."/>
        </authorList>
    </citation>
    <scope>NUCLEOTIDE SEQUENCE</scope>
    <source>
        <strain evidence="1">SMD15-11</strain>
    </source>
</reference>
<gene>
    <name evidence="1" type="ORF">AAIA72_12395</name>
</gene>
<accession>A0AB39UTL0</accession>
<dbReference type="EMBL" id="CP154858">
    <property type="protein sequence ID" value="XDT71603.1"/>
    <property type="molecule type" value="Genomic_DNA"/>
</dbReference>
<dbReference type="SUPFAM" id="SSF51905">
    <property type="entry name" value="FAD/NAD(P)-binding domain"/>
    <property type="match status" value="1"/>
</dbReference>
<dbReference type="PANTHER" id="PTHR42877">
    <property type="entry name" value="L-ORNITHINE N(5)-MONOOXYGENASE-RELATED"/>
    <property type="match status" value="1"/>
</dbReference>
<keyword evidence="1" id="KW-0560">Oxidoreductase</keyword>
<dbReference type="EC" id="1.14.13.-" evidence="1"/>
<organism evidence="1">
    <name type="scientific">Thermohahella caldifontis</name>
    <dbReference type="NCBI Taxonomy" id="3142973"/>
    <lineage>
        <taxon>Bacteria</taxon>
        <taxon>Pseudomonadati</taxon>
        <taxon>Pseudomonadota</taxon>
        <taxon>Gammaproteobacteria</taxon>
        <taxon>Oceanospirillales</taxon>
        <taxon>Hahellaceae</taxon>
        <taxon>Thermohahella</taxon>
    </lineage>
</organism>
<dbReference type="Gene3D" id="3.50.50.60">
    <property type="entry name" value="FAD/NAD(P)-binding domain"/>
    <property type="match status" value="2"/>
</dbReference>
<dbReference type="GO" id="GO:0016491">
    <property type="term" value="F:oxidoreductase activity"/>
    <property type="evidence" value="ECO:0007669"/>
    <property type="project" value="UniProtKB-KW"/>
</dbReference>
<dbReference type="AlphaFoldDB" id="A0AB39UTL0"/>
<evidence type="ECO:0000313" key="1">
    <source>
        <dbReference type="EMBL" id="XDT71603.1"/>
    </source>
</evidence>
<dbReference type="PANTHER" id="PTHR42877:SF4">
    <property type="entry name" value="FAD_NAD(P)-BINDING DOMAIN-CONTAINING PROTEIN-RELATED"/>
    <property type="match status" value="1"/>
</dbReference>
<dbReference type="InterPro" id="IPR051209">
    <property type="entry name" value="FAD-bind_Monooxygenase_sf"/>
</dbReference>
<dbReference type="Pfam" id="PF13738">
    <property type="entry name" value="Pyr_redox_3"/>
    <property type="match status" value="1"/>
</dbReference>